<dbReference type="Pfam" id="PF01012">
    <property type="entry name" value="ETF"/>
    <property type="match status" value="1"/>
</dbReference>
<dbReference type="InterPro" id="IPR012255">
    <property type="entry name" value="ETF_b"/>
</dbReference>
<dbReference type="PANTHER" id="PTHR21294">
    <property type="entry name" value="ELECTRON TRANSFER FLAVOPROTEIN BETA-SUBUNIT"/>
    <property type="match status" value="1"/>
</dbReference>
<protein>
    <recommendedName>
        <fullName evidence="1">Electron transfer flavoprotein alpha/beta-subunit N-terminal domain-containing protein</fullName>
    </recommendedName>
</protein>
<dbReference type="InterPro" id="IPR014730">
    <property type="entry name" value="ETF_a/b_N"/>
</dbReference>
<dbReference type="InterPro" id="IPR033948">
    <property type="entry name" value="ETF_beta_N"/>
</dbReference>
<dbReference type="PANTHER" id="PTHR21294:SF17">
    <property type="entry name" value="PROTEIN FIXA"/>
    <property type="match status" value="1"/>
</dbReference>
<dbReference type="SMART" id="SM00893">
    <property type="entry name" value="ETF"/>
    <property type="match status" value="1"/>
</dbReference>
<dbReference type="AlphaFoldDB" id="X1MDA2"/>
<dbReference type="PIRSF" id="PIRSF000090">
    <property type="entry name" value="Beta-ETF"/>
    <property type="match status" value="1"/>
</dbReference>
<dbReference type="Gene3D" id="3.40.50.620">
    <property type="entry name" value="HUPs"/>
    <property type="match status" value="1"/>
</dbReference>
<organism evidence="2">
    <name type="scientific">marine sediment metagenome</name>
    <dbReference type="NCBI Taxonomy" id="412755"/>
    <lineage>
        <taxon>unclassified sequences</taxon>
        <taxon>metagenomes</taxon>
        <taxon>ecological metagenomes</taxon>
    </lineage>
</organism>
<proteinExistence type="predicted"/>
<evidence type="ECO:0000259" key="1">
    <source>
        <dbReference type="SMART" id="SM00893"/>
    </source>
</evidence>
<reference evidence="2" key="1">
    <citation type="journal article" date="2014" name="Front. Microbiol.">
        <title>High frequency of phylogenetically diverse reductive dehalogenase-homologous genes in deep subseafloor sedimentary metagenomes.</title>
        <authorList>
            <person name="Kawai M."/>
            <person name="Futagami T."/>
            <person name="Toyoda A."/>
            <person name="Takaki Y."/>
            <person name="Nishi S."/>
            <person name="Hori S."/>
            <person name="Arai W."/>
            <person name="Tsubouchi T."/>
            <person name="Morono Y."/>
            <person name="Uchiyama I."/>
            <person name="Ito T."/>
            <person name="Fujiyama A."/>
            <person name="Inagaki F."/>
            <person name="Takami H."/>
        </authorList>
    </citation>
    <scope>NUCLEOTIDE SEQUENCE</scope>
    <source>
        <strain evidence="2">Expedition CK06-06</strain>
    </source>
</reference>
<accession>X1MDA2</accession>
<dbReference type="CDD" id="cd01714">
    <property type="entry name" value="ETF_beta"/>
    <property type="match status" value="1"/>
</dbReference>
<feature type="non-terminal residue" evidence="2">
    <location>
        <position position="1"/>
    </location>
</feature>
<dbReference type="GO" id="GO:0009055">
    <property type="term" value="F:electron transfer activity"/>
    <property type="evidence" value="ECO:0007669"/>
    <property type="project" value="InterPro"/>
</dbReference>
<dbReference type="EMBL" id="BARV01008067">
    <property type="protein sequence ID" value="GAI16051.1"/>
    <property type="molecule type" value="Genomic_DNA"/>
</dbReference>
<feature type="domain" description="Electron transfer flavoprotein alpha/beta-subunit N-terminal" evidence="1">
    <location>
        <begin position="4"/>
        <end position="195"/>
    </location>
</feature>
<evidence type="ECO:0000313" key="2">
    <source>
        <dbReference type="EMBL" id="GAI16051.1"/>
    </source>
</evidence>
<sequence>GPTRGALVREGVPAVINPGDRNAIEEALRIRERFSGRVIVLTMGPPQARKALEEALAMEADAAVHLCDQAFAGADTLATAQALACGIRKLEHFDLILCGDATIDSGTGQVAMQLAEFLDLPGITNVTELTFENERSLLVKRTWEMGYIKVRLKLPAVIAVTDRINQPRLPTVPGIMSATQKEINNWSAADIDADVSRIGLSGSATWFLETTEFHAERQGEILRGSPEEVVARAINRLVKLEVL</sequence>
<dbReference type="SUPFAM" id="SSF52402">
    <property type="entry name" value="Adenine nucleotide alpha hydrolases-like"/>
    <property type="match status" value="1"/>
</dbReference>
<dbReference type="InterPro" id="IPR014729">
    <property type="entry name" value="Rossmann-like_a/b/a_fold"/>
</dbReference>
<comment type="caution">
    <text evidence="2">The sequence shown here is derived from an EMBL/GenBank/DDBJ whole genome shotgun (WGS) entry which is preliminary data.</text>
</comment>
<gene>
    <name evidence="2" type="ORF">S06H3_16318</name>
</gene>
<name>X1MDA2_9ZZZZ</name>